<evidence type="ECO:0000256" key="4">
    <source>
        <dbReference type="RuleBase" id="RU361153"/>
    </source>
</evidence>
<dbReference type="InterPro" id="IPR018087">
    <property type="entry name" value="Glyco_hydro_5_CS"/>
</dbReference>
<evidence type="ECO:0000256" key="1">
    <source>
        <dbReference type="ARBA" id="ARBA00005641"/>
    </source>
</evidence>
<dbReference type="PANTHER" id="PTHR31297">
    <property type="entry name" value="GLUCAN ENDO-1,6-BETA-GLUCOSIDASE B"/>
    <property type="match status" value="1"/>
</dbReference>
<evidence type="ECO:0000313" key="6">
    <source>
        <dbReference type="EMBL" id="KAG7530245.1"/>
    </source>
</evidence>
<dbReference type="GO" id="GO:0005576">
    <property type="term" value="C:extracellular region"/>
    <property type="evidence" value="ECO:0007669"/>
    <property type="project" value="TreeGrafter"/>
</dbReference>
<keyword evidence="2 4" id="KW-0378">Hydrolase</keyword>
<dbReference type="PANTHER" id="PTHR31297:SF42">
    <property type="entry name" value="GLYCOSIDE HYDROLASE FAMILY 5 DOMAIN-CONTAINING PROTEIN"/>
    <property type="match status" value="1"/>
</dbReference>
<protein>
    <recommendedName>
        <fullName evidence="5">Glycoside hydrolase family 5 domain-containing protein</fullName>
    </recommendedName>
</protein>
<comment type="caution">
    <text evidence="6">The sequence shown here is derived from an EMBL/GenBank/DDBJ whole genome shotgun (WGS) entry which is preliminary data.</text>
</comment>
<dbReference type="AlphaFoldDB" id="A0A8K0JMW2"/>
<dbReference type="GO" id="GO:0009251">
    <property type="term" value="P:glucan catabolic process"/>
    <property type="evidence" value="ECO:0007669"/>
    <property type="project" value="TreeGrafter"/>
</dbReference>
<reference evidence="6" key="1">
    <citation type="submission" date="2020-04" db="EMBL/GenBank/DDBJ databases">
        <title>Analysis of mating type loci in Filobasidium floriforme.</title>
        <authorList>
            <person name="Nowrousian M."/>
        </authorList>
    </citation>
    <scope>NUCLEOTIDE SEQUENCE</scope>
    <source>
        <strain evidence="6">CBS 6242</strain>
    </source>
</reference>
<gene>
    <name evidence="6" type="ORF">FFLO_05175</name>
</gene>
<accession>A0A8K0JMW2</accession>
<dbReference type="InterPro" id="IPR050386">
    <property type="entry name" value="Glycosyl_hydrolase_5"/>
</dbReference>
<keyword evidence="3 4" id="KW-0326">Glycosidase</keyword>
<sequence>MFEGKPDWVIDELTYGAYWRSTNYTRGFKEVEGHWDSWIVRKDFEDIKRLGLNTVRIPIGFWSIIPLGPDEPFMTGAFEYLQRAVVWCRDIGLAVMIDLHGVPSGQNGFDNSGSTNSRSWFTNTTSIQRTLSAITILAQEFTASSYGGTVVAIELVNEPFPYGDNEVQALRTFYEDGYGLIRGVDGRVAVVISDAFRGLREWEGFMPSNRFNRVVLDTHIYSMFTIELVEQGYTDKLRTFCDKLPELVQSNQNIWTVVGEFTTASTDCAAYLNGRGKGARWDSTTDPSPTNLTGNCRGKTGSGADFSNEYTDYLARSFETQTWIYEQASGWIYWCWKTESASEWAFQDGVTYGWVPQPLWDRPATLGQPCQFNDSAQSIENGSPPFTTPDTFRHLPFLLLITMFLTLYL</sequence>
<evidence type="ECO:0000256" key="3">
    <source>
        <dbReference type="ARBA" id="ARBA00023295"/>
    </source>
</evidence>
<dbReference type="Gene3D" id="3.20.20.80">
    <property type="entry name" value="Glycosidases"/>
    <property type="match status" value="1"/>
</dbReference>
<dbReference type="PROSITE" id="PS00659">
    <property type="entry name" value="GLYCOSYL_HYDROL_F5"/>
    <property type="match status" value="1"/>
</dbReference>
<organism evidence="6 7">
    <name type="scientific">Filobasidium floriforme</name>
    <dbReference type="NCBI Taxonomy" id="5210"/>
    <lineage>
        <taxon>Eukaryota</taxon>
        <taxon>Fungi</taxon>
        <taxon>Dikarya</taxon>
        <taxon>Basidiomycota</taxon>
        <taxon>Agaricomycotina</taxon>
        <taxon>Tremellomycetes</taxon>
        <taxon>Filobasidiales</taxon>
        <taxon>Filobasidiaceae</taxon>
        <taxon>Filobasidium</taxon>
    </lineage>
</organism>
<keyword evidence="7" id="KW-1185">Reference proteome</keyword>
<comment type="similarity">
    <text evidence="1 4">Belongs to the glycosyl hydrolase 5 (cellulase A) family.</text>
</comment>
<dbReference type="GO" id="GO:0008422">
    <property type="term" value="F:beta-glucosidase activity"/>
    <property type="evidence" value="ECO:0007669"/>
    <property type="project" value="TreeGrafter"/>
</dbReference>
<dbReference type="Pfam" id="PF00150">
    <property type="entry name" value="Cellulase"/>
    <property type="match status" value="1"/>
</dbReference>
<dbReference type="InterPro" id="IPR017853">
    <property type="entry name" value="GH"/>
</dbReference>
<dbReference type="InterPro" id="IPR001547">
    <property type="entry name" value="Glyco_hydro_5"/>
</dbReference>
<proteinExistence type="inferred from homology"/>
<evidence type="ECO:0000313" key="7">
    <source>
        <dbReference type="Proteomes" id="UP000812966"/>
    </source>
</evidence>
<feature type="domain" description="Glycoside hydrolase family 5" evidence="5">
    <location>
        <begin position="27"/>
        <end position="267"/>
    </location>
</feature>
<dbReference type="EMBL" id="JABELV010000124">
    <property type="protein sequence ID" value="KAG7530245.1"/>
    <property type="molecule type" value="Genomic_DNA"/>
</dbReference>
<dbReference type="GO" id="GO:0009986">
    <property type="term" value="C:cell surface"/>
    <property type="evidence" value="ECO:0007669"/>
    <property type="project" value="TreeGrafter"/>
</dbReference>
<dbReference type="Proteomes" id="UP000812966">
    <property type="component" value="Unassembled WGS sequence"/>
</dbReference>
<dbReference type="SUPFAM" id="SSF51445">
    <property type="entry name" value="(Trans)glycosidases"/>
    <property type="match status" value="1"/>
</dbReference>
<evidence type="ECO:0000259" key="5">
    <source>
        <dbReference type="Pfam" id="PF00150"/>
    </source>
</evidence>
<name>A0A8K0JMW2_9TREE</name>
<evidence type="ECO:0000256" key="2">
    <source>
        <dbReference type="ARBA" id="ARBA00022801"/>
    </source>
</evidence>